<dbReference type="AlphaFoldDB" id="A0A317K8M0"/>
<dbReference type="EMBL" id="QGSV01000145">
    <property type="protein sequence ID" value="PWU49108.1"/>
    <property type="molecule type" value="Genomic_DNA"/>
</dbReference>
<feature type="region of interest" description="Disordered" evidence="1">
    <location>
        <begin position="101"/>
        <end position="129"/>
    </location>
</feature>
<organism evidence="3 4">
    <name type="scientific">Micromonospora globispora</name>
    <dbReference type="NCBI Taxonomy" id="1450148"/>
    <lineage>
        <taxon>Bacteria</taxon>
        <taxon>Bacillati</taxon>
        <taxon>Actinomycetota</taxon>
        <taxon>Actinomycetes</taxon>
        <taxon>Micromonosporales</taxon>
        <taxon>Micromonosporaceae</taxon>
        <taxon>Micromonospora</taxon>
    </lineage>
</organism>
<dbReference type="Gene3D" id="1.10.150.20">
    <property type="entry name" value="5' to 3' exonuclease, C-terminal subdomain"/>
    <property type="match status" value="1"/>
</dbReference>
<accession>A0A317K8M0</accession>
<evidence type="ECO:0000313" key="4">
    <source>
        <dbReference type="Proteomes" id="UP000245683"/>
    </source>
</evidence>
<dbReference type="Proteomes" id="UP000245683">
    <property type="component" value="Unassembled WGS sequence"/>
</dbReference>
<comment type="caution">
    <text evidence="3">The sequence shown here is derived from an EMBL/GenBank/DDBJ whole genome shotgun (WGS) entry which is preliminary data.</text>
</comment>
<gene>
    <name evidence="3" type="ORF">DLJ46_10120</name>
</gene>
<evidence type="ECO:0008006" key="5">
    <source>
        <dbReference type="Google" id="ProtNLM"/>
    </source>
</evidence>
<evidence type="ECO:0000256" key="2">
    <source>
        <dbReference type="SAM" id="Phobius"/>
    </source>
</evidence>
<keyword evidence="4" id="KW-1185">Reference proteome</keyword>
<dbReference type="SUPFAM" id="SSF56672">
    <property type="entry name" value="DNA/RNA polymerases"/>
    <property type="match status" value="1"/>
</dbReference>
<proteinExistence type="predicted"/>
<feature type="compositionally biased region" description="Low complexity" evidence="1">
    <location>
        <begin position="116"/>
        <end position="129"/>
    </location>
</feature>
<dbReference type="RefSeq" id="WP_109944396.1">
    <property type="nucleotide sequence ID" value="NZ_QGSV01000145.1"/>
</dbReference>
<feature type="transmembrane region" description="Helical" evidence="2">
    <location>
        <begin position="6"/>
        <end position="25"/>
    </location>
</feature>
<dbReference type="OrthoDB" id="3298812at2"/>
<name>A0A317K8M0_9ACTN</name>
<evidence type="ECO:0000256" key="1">
    <source>
        <dbReference type="SAM" id="MobiDB-lite"/>
    </source>
</evidence>
<dbReference type="InterPro" id="IPR043502">
    <property type="entry name" value="DNA/RNA_pol_sf"/>
</dbReference>
<reference evidence="4" key="1">
    <citation type="submission" date="2018-05" db="EMBL/GenBank/DDBJ databases">
        <title>Micromonospora globispora sp. nov. and Micromonospora rugosa sp. nov., isolated from marine sediment.</title>
        <authorList>
            <person name="Carro L."/>
            <person name="Aysel V."/>
            <person name="Cetin D."/>
            <person name="Igual J.M."/>
            <person name="Klenk H.-P."/>
            <person name="Trujillo M.E."/>
            <person name="Sahin N."/>
        </authorList>
    </citation>
    <scope>NUCLEOTIDE SEQUENCE [LARGE SCALE GENOMIC DNA]</scope>
    <source>
        <strain evidence="4">S2904</strain>
    </source>
</reference>
<protein>
    <recommendedName>
        <fullName evidence="5">DUF4332 domain-containing protein</fullName>
    </recommendedName>
</protein>
<keyword evidence="2" id="KW-1133">Transmembrane helix</keyword>
<sequence length="301" mass="29970">MLQSSGQWLIVILALLVGLLGGWVLRGLRAAASPTAPIVEGDPVAGVTEVNAPATATVDEDGPEAVVDEAPVAVTEEPTAAEYDAPPAAATLAANATTLPGSDTEAAEEPERVDAAEPAPAEGDAAPVAAAEPAEIGAESVDGTAAPVVETEPVAVEEPETPLVVEDEPTERPATVPAPRAAVEDDLPPVAAPDAAVAAAPVADNGIAAASNGSATTAVTADDFRRIQGIGPKMAAALQAAGIRSYQQLAELDEPALRETIKAAGLRATPSLATWPQQAKLLAGAGTDAARVLPVGADEQA</sequence>
<keyword evidence="2" id="KW-0472">Membrane</keyword>
<keyword evidence="2" id="KW-0812">Transmembrane</keyword>
<evidence type="ECO:0000313" key="3">
    <source>
        <dbReference type="EMBL" id="PWU49108.1"/>
    </source>
</evidence>